<sequence>MKILFLAISLLALPAEAQPGSQFHPEGARIQVCTSTEERALIEEVRKTTGQAMRPLSSHLTSPYDSQWFHVFEQLDLDEFGLPTCTAIQVGDPMGERLIRYKFAPSSSLLAMKTAMDHEVDREAVSSREATKWQRLRSRVNWLVLAQTVTITLTLRDLELQRTTVSAPWEQITPRPEERAVFARMRAAFLNMMPGAPQTH</sequence>
<name>A0ABM8DP16_9BACT</name>
<reference evidence="3" key="1">
    <citation type="journal article" date="2023" name="Int. J. Syst. Evol. Microbiol.">
        <title>Mesoterricola silvestris gen. nov., sp. nov., Mesoterricola sediminis sp. nov., Geothrix oryzae sp. nov., Geothrix edaphica sp. nov., Geothrix rubra sp. nov., and Geothrix limicola sp. nov., six novel members of Acidobacteriota isolated from soils.</title>
        <authorList>
            <person name="Itoh H."/>
            <person name="Sugisawa Y."/>
            <person name="Mise K."/>
            <person name="Xu Z."/>
            <person name="Kuniyasu M."/>
            <person name="Ushijima N."/>
            <person name="Kawano K."/>
            <person name="Kobayashi E."/>
            <person name="Shiratori Y."/>
            <person name="Masuda Y."/>
            <person name="Senoo K."/>
        </authorList>
    </citation>
    <scope>NUCLEOTIDE SEQUENCE [LARGE SCALE GENOMIC DNA]</scope>
    <source>
        <strain evidence="3">Red222</strain>
    </source>
</reference>
<dbReference type="RefSeq" id="WP_286355345.1">
    <property type="nucleotide sequence ID" value="NZ_AP027079.1"/>
</dbReference>
<accession>A0ABM8DP16</accession>
<keyword evidence="3" id="KW-1185">Reference proteome</keyword>
<evidence type="ECO:0000313" key="2">
    <source>
        <dbReference type="EMBL" id="BDU68709.1"/>
    </source>
</evidence>
<feature type="chain" id="PRO_5046058540" evidence="1">
    <location>
        <begin position="18"/>
        <end position="200"/>
    </location>
</feature>
<keyword evidence="1" id="KW-0732">Signal</keyword>
<feature type="signal peptide" evidence="1">
    <location>
        <begin position="1"/>
        <end position="17"/>
    </location>
</feature>
<dbReference type="EMBL" id="AP027079">
    <property type="protein sequence ID" value="BDU68709.1"/>
    <property type="molecule type" value="Genomic_DNA"/>
</dbReference>
<protein>
    <submittedName>
        <fullName evidence="2">Uncharacterized protein</fullName>
    </submittedName>
</protein>
<proteinExistence type="predicted"/>
<gene>
    <name evidence="2" type="ORF">GETHOR_08100</name>
</gene>
<evidence type="ECO:0000313" key="3">
    <source>
        <dbReference type="Proteomes" id="UP001242010"/>
    </source>
</evidence>
<organism evidence="2 3">
    <name type="scientific">Geothrix oryzae</name>
    <dbReference type="NCBI Taxonomy" id="2927975"/>
    <lineage>
        <taxon>Bacteria</taxon>
        <taxon>Pseudomonadati</taxon>
        <taxon>Acidobacteriota</taxon>
        <taxon>Holophagae</taxon>
        <taxon>Holophagales</taxon>
        <taxon>Holophagaceae</taxon>
        <taxon>Geothrix</taxon>
    </lineage>
</organism>
<evidence type="ECO:0000256" key="1">
    <source>
        <dbReference type="SAM" id="SignalP"/>
    </source>
</evidence>
<dbReference type="Proteomes" id="UP001242010">
    <property type="component" value="Chromosome"/>
</dbReference>